<protein>
    <submittedName>
        <fullName evidence="3">Siderophore (Surfactin) biosynthesis regulatory protein</fullName>
    </submittedName>
</protein>
<accession>K2PTF2</accession>
<dbReference type="GO" id="GO:0008897">
    <property type="term" value="F:holo-[acyl-carrier-protein] synthase activity"/>
    <property type="evidence" value="ECO:0007669"/>
    <property type="project" value="InterPro"/>
</dbReference>
<proteinExistence type="predicted"/>
<dbReference type="eggNOG" id="COG2091">
    <property type="taxonomic scope" value="Bacteria"/>
</dbReference>
<dbReference type="EMBL" id="AMSG01000014">
    <property type="protein sequence ID" value="EKF54854.1"/>
    <property type="molecule type" value="Genomic_DNA"/>
</dbReference>
<feature type="domain" description="4'-phosphopantetheinyl transferase" evidence="2">
    <location>
        <begin position="105"/>
        <end position="180"/>
    </location>
</feature>
<keyword evidence="1" id="KW-0808">Transferase</keyword>
<sequence length="207" mass="24016">MSLFKSITVNPTTKVLIWKIEEPEVNLREGIVLTENCQNRLRGMKSEIHRRGFLSVRQLLRAAGYKVSDLYYDSSGKPHLKDGKQISITHSFSYSGMIISDTTKVGIDIEKQRNKISVIAHKFINYEFGFLTTKMIRELTVVWCIKESLYKVFATEGMSFKQHTKVIPFHIEQGHTPAWVIYKEKLQKYRASFFEFDGFTCAYALEN</sequence>
<dbReference type="Proteomes" id="UP000007364">
    <property type="component" value="Unassembled WGS sequence"/>
</dbReference>
<reference evidence="3 4" key="1">
    <citation type="journal article" date="2012" name="J. Bacteriol.">
        <title>Genome Sequence of Galbibacter marinum Type Strain ck-I2-15.</title>
        <authorList>
            <person name="Lai Q."/>
            <person name="Li C."/>
            <person name="Shao Z."/>
        </authorList>
    </citation>
    <scope>NUCLEOTIDE SEQUENCE [LARGE SCALE GENOMIC DNA]</scope>
    <source>
        <strain evidence="4">ck-I2-15</strain>
    </source>
</reference>
<dbReference type="AlphaFoldDB" id="K2PTF2"/>
<evidence type="ECO:0000256" key="1">
    <source>
        <dbReference type="ARBA" id="ARBA00022679"/>
    </source>
</evidence>
<dbReference type="GO" id="GO:0000287">
    <property type="term" value="F:magnesium ion binding"/>
    <property type="evidence" value="ECO:0007669"/>
    <property type="project" value="InterPro"/>
</dbReference>
<dbReference type="InterPro" id="IPR008278">
    <property type="entry name" value="4-PPantetheinyl_Trfase_dom"/>
</dbReference>
<comment type="caution">
    <text evidence="3">The sequence shown here is derived from an EMBL/GenBank/DDBJ whole genome shotgun (WGS) entry which is preliminary data.</text>
</comment>
<organism evidence="3 4">
    <name type="scientific">Galbibacter marinus</name>
    <dbReference type="NCBI Taxonomy" id="555500"/>
    <lineage>
        <taxon>Bacteria</taxon>
        <taxon>Pseudomonadati</taxon>
        <taxon>Bacteroidota</taxon>
        <taxon>Flavobacteriia</taxon>
        <taxon>Flavobacteriales</taxon>
        <taxon>Flavobacteriaceae</taxon>
        <taxon>Galbibacter</taxon>
    </lineage>
</organism>
<evidence type="ECO:0000313" key="3">
    <source>
        <dbReference type="EMBL" id="EKF54854.1"/>
    </source>
</evidence>
<gene>
    <name evidence="3" type="ORF">I215_10465</name>
</gene>
<evidence type="ECO:0000259" key="2">
    <source>
        <dbReference type="Pfam" id="PF01648"/>
    </source>
</evidence>
<dbReference type="RefSeq" id="WP_008991935.1">
    <property type="nucleotide sequence ID" value="NZ_AMSG01000014.1"/>
</dbReference>
<evidence type="ECO:0000313" key="4">
    <source>
        <dbReference type="Proteomes" id="UP000007364"/>
    </source>
</evidence>
<dbReference type="SUPFAM" id="SSF56214">
    <property type="entry name" value="4'-phosphopantetheinyl transferase"/>
    <property type="match status" value="1"/>
</dbReference>
<keyword evidence="4" id="KW-1185">Reference proteome</keyword>
<dbReference type="Gene3D" id="3.90.470.20">
    <property type="entry name" value="4'-phosphopantetheinyl transferase domain"/>
    <property type="match status" value="1"/>
</dbReference>
<dbReference type="OrthoDB" id="1190494at2"/>
<dbReference type="Pfam" id="PF01648">
    <property type="entry name" value="ACPS"/>
    <property type="match status" value="1"/>
</dbReference>
<dbReference type="PATRIC" id="fig|555500.3.peg.2160"/>
<name>K2PTF2_9FLAO</name>
<dbReference type="InterPro" id="IPR037143">
    <property type="entry name" value="4-PPantetheinyl_Trfase_dom_sf"/>
</dbReference>
<dbReference type="STRING" id="555500.I215_10465"/>